<evidence type="ECO:0000256" key="1">
    <source>
        <dbReference type="SAM" id="Phobius"/>
    </source>
</evidence>
<protein>
    <submittedName>
        <fullName evidence="2">Adenylate kinase</fullName>
        <ecNumber evidence="2">2.7.4.3</ecNumber>
    </submittedName>
</protein>
<name>A0AAI9AHI2_9BACT</name>
<dbReference type="Proteomes" id="UP000003288">
    <property type="component" value="Unassembled WGS sequence"/>
</dbReference>
<dbReference type="AlphaFoldDB" id="A0AAI9AHI2"/>
<keyword evidence="1" id="KW-0472">Membrane</keyword>
<keyword evidence="2" id="KW-0808">Transferase</keyword>
<keyword evidence="1" id="KW-0812">Transmembrane</keyword>
<reference evidence="3 5" key="2">
    <citation type="submission" date="2019-05" db="EMBL/GenBank/DDBJ databases">
        <title>A comparative analysis of the Nautiliaceae.</title>
        <authorList>
            <person name="Grosche A."/>
            <person name="Smedile F."/>
            <person name="Vetriani C."/>
        </authorList>
    </citation>
    <scope>NUCLEOTIDE SEQUENCE [LARGE SCALE GENOMIC DNA]</scope>
    <source>
        <strain evidence="3 5">TB-2</strain>
    </source>
</reference>
<dbReference type="Proteomes" id="UP000306825">
    <property type="component" value="Chromosome"/>
</dbReference>
<sequence length="151" mass="17963">MIFYYLLIAIGVIITLFAIYNLFSISKIEKNMDNYLFIVTSSKGYFIGATLFSLAILLVITYQVFNYVFDIRIFSIVFFFASLFLLSLSHLIYYLVAKKKLNDYKDFFKEFDIDLKNNCQKIMLKHIYEKEKDLKKVKEIFKINKKLCKKS</sequence>
<proteinExistence type="predicted"/>
<evidence type="ECO:0000313" key="2">
    <source>
        <dbReference type="EMBL" id="EDM23743.1"/>
    </source>
</evidence>
<evidence type="ECO:0000313" key="4">
    <source>
        <dbReference type="Proteomes" id="UP000003288"/>
    </source>
</evidence>
<dbReference type="RefSeq" id="WP_007474249.1">
    <property type="nucleotide sequence ID" value="NZ_ABCJ01000003.1"/>
</dbReference>
<dbReference type="EMBL" id="ABCJ01000003">
    <property type="protein sequence ID" value="EDM23743.1"/>
    <property type="molecule type" value="Genomic_DNA"/>
</dbReference>
<dbReference type="EC" id="2.7.4.3" evidence="2"/>
<reference evidence="2 4" key="1">
    <citation type="journal article" date="2011" name="Stand. Genomic Sci.">
        <title>Draft genome sequence of Caminibacter mediatlanticus strain TB-2, an epsilonproteobacterium isolated from a deep-sea hydrothermal vent.</title>
        <authorList>
            <person name="Giovannelli D."/>
            <person name="Ferriera S."/>
            <person name="Johnson J."/>
            <person name="Kravitz S."/>
            <person name="Perez-Rodriguez I."/>
            <person name="Ricci J."/>
            <person name="O'Brien C."/>
            <person name="Voordeckers J.W."/>
            <person name="Bini E."/>
            <person name="Vetriani C."/>
        </authorList>
    </citation>
    <scope>NUCLEOTIDE SEQUENCE [LARGE SCALE GENOMIC DNA]</scope>
    <source>
        <strain evidence="2 4">TB-2</strain>
    </source>
</reference>
<dbReference type="GO" id="GO:0004017">
    <property type="term" value="F:AMP kinase activity"/>
    <property type="evidence" value="ECO:0007669"/>
    <property type="project" value="UniProtKB-EC"/>
</dbReference>
<organism evidence="2 4">
    <name type="scientific">Caminibacter mediatlanticus TB-2</name>
    <dbReference type="NCBI Taxonomy" id="391592"/>
    <lineage>
        <taxon>Bacteria</taxon>
        <taxon>Pseudomonadati</taxon>
        <taxon>Campylobacterota</taxon>
        <taxon>Epsilonproteobacteria</taxon>
        <taxon>Nautiliales</taxon>
        <taxon>Nautiliaceae</taxon>
        <taxon>Caminibacter</taxon>
    </lineage>
</organism>
<keyword evidence="5" id="KW-1185">Reference proteome</keyword>
<feature type="transmembrane region" description="Helical" evidence="1">
    <location>
        <begin position="6"/>
        <end position="23"/>
    </location>
</feature>
<feature type="transmembrane region" description="Helical" evidence="1">
    <location>
        <begin position="44"/>
        <end position="65"/>
    </location>
</feature>
<accession>A0AAI9AHI2</accession>
<keyword evidence="2" id="KW-0418">Kinase</keyword>
<dbReference type="EMBL" id="CP040463">
    <property type="protein sequence ID" value="QCT94639.1"/>
    <property type="molecule type" value="Genomic_DNA"/>
</dbReference>
<gene>
    <name evidence="2" type="primary">adk</name>
    <name evidence="2" type="ORF">CMTB2_00709</name>
    <name evidence="3" type="ORF">FE773_05450</name>
</gene>
<feature type="transmembrane region" description="Helical" evidence="1">
    <location>
        <begin position="71"/>
        <end position="96"/>
    </location>
</feature>
<keyword evidence="1" id="KW-1133">Transmembrane helix</keyword>
<evidence type="ECO:0000313" key="3">
    <source>
        <dbReference type="EMBL" id="QCT94639.1"/>
    </source>
</evidence>
<evidence type="ECO:0000313" key="5">
    <source>
        <dbReference type="Proteomes" id="UP000306825"/>
    </source>
</evidence>